<dbReference type="RefSeq" id="WP_092617455.1">
    <property type="nucleotide sequence ID" value="NZ_FNCV01000003.1"/>
</dbReference>
<dbReference type="PANTHER" id="PTHR21600">
    <property type="entry name" value="MITOCHONDRIAL RNA PSEUDOURIDINE SYNTHASE"/>
    <property type="match status" value="1"/>
</dbReference>
<keyword evidence="5" id="KW-0694">RNA-binding</keyword>
<proteinExistence type="inferred from homology"/>
<evidence type="ECO:0000256" key="4">
    <source>
        <dbReference type="PIRSR" id="PIRSR606225-1"/>
    </source>
</evidence>
<dbReference type="Pfam" id="PF01479">
    <property type="entry name" value="S4"/>
    <property type="match status" value="1"/>
</dbReference>
<evidence type="ECO:0000256" key="3">
    <source>
        <dbReference type="ARBA" id="ARBA00036882"/>
    </source>
</evidence>
<evidence type="ECO:0000313" key="10">
    <source>
        <dbReference type="Proteomes" id="UP000217076"/>
    </source>
</evidence>
<dbReference type="OrthoDB" id="9807829at2"/>
<dbReference type="InterPro" id="IPR020103">
    <property type="entry name" value="PsdUridine_synth_cat_dom_sf"/>
</dbReference>
<dbReference type="GO" id="GO:0003723">
    <property type="term" value="F:RNA binding"/>
    <property type="evidence" value="ECO:0007669"/>
    <property type="project" value="UniProtKB-KW"/>
</dbReference>
<dbReference type="CDD" id="cd02869">
    <property type="entry name" value="PseudoU_synth_RluA_like"/>
    <property type="match status" value="1"/>
</dbReference>
<comment type="catalytic activity">
    <reaction evidence="6">
        <text>a uridine in RNA = a pseudouridine in RNA</text>
        <dbReference type="Rhea" id="RHEA:48348"/>
        <dbReference type="Rhea" id="RHEA-COMP:12068"/>
        <dbReference type="Rhea" id="RHEA-COMP:12069"/>
        <dbReference type="ChEBI" id="CHEBI:65314"/>
        <dbReference type="ChEBI" id="CHEBI:65315"/>
    </reaction>
</comment>
<keyword evidence="2 6" id="KW-0413">Isomerase</keyword>
<dbReference type="Proteomes" id="UP000217076">
    <property type="component" value="Unassembled WGS sequence"/>
</dbReference>
<evidence type="ECO:0000256" key="2">
    <source>
        <dbReference type="ARBA" id="ARBA00023235"/>
    </source>
</evidence>
<comment type="similarity">
    <text evidence="1 6">Belongs to the pseudouridine synthase RluA family.</text>
</comment>
<dbReference type="CDD" id="cd00165">
    <property type="entry name" value="S4"/>
    <property type="match status" value="1"/>
</dbReference>
<dbReference type="PROSITE" id="PS50889">
    <property type="entry name" value="S4"/>
    <property type="match status" value="1"/>
</dbReference>
<dbReference type="PANTHER" id="PTHR21600:SF44">
    <property type="entry name" value="RIBOSOMAL LARGE SUBUNIT PSEUDOURIDINE SYNTHASE D"/>
    <property type="match status" value="1"/>
</dbReference>
<dbReference type="STRING" id="83401.SAMN05421742_103207"/>
<dbReference type="InterPro" id="IPR036986">
    <property type="entry name" value="S4_RNA-bd_sf"/>
</dbReference>
<dbReference type="EC" id="5.4.99.-" evidence="6"/>
<feature type="region of interest" description="Disordered" evidence="7">
    <location>
        <begin position="320"/>
        <end position="342"/>
    </location>
</feature>
<dbReference type="Pfam" id="PF00849">
    <property type="entry name" value="PseudoU_synth_2"/>
    <property type="match status" value="1"/>
</dbReference>
<dbReference type="GO" id="GO:0160140">
    <property type="term" value="F:23S rRNA pseudouridine(1911/1915/1917) synthase activity"/>
    <property type="evidence" value="ECO:0007669"/>
    <property type="project" value="UniProtKB-EC"/>
</dbReference>
<evidence type="ECO:0000313" key="9">
    <source>
        <dbReference type="EMBL" id="SDG92162.1"/>
    </source>
</evidence>
<dbReference type="EMBL" id="FNCV01000003">
    <property type="protein sequence ID" value="SDG92162.1"/>
    <property type="molecule type" value="Genomic_DNA"/>
</dbReference>
<dbReference type="NCBIfam" id="TIGR00005">
    <property type="entry name" value="rluA_subfam"/>
    <property type="match status" value="1"/>
</dbReference>
<reference evidence="10" key="1">
    <citation type="submission" date="2016-10" db="EMBL/GenBank/DDBJ databases">
        <authorList>
            <person name="Varghese N."/>
            <person name="Submissions S."/>
        </authorList>
    </citation>
    <scope>NUCLEOTIDE SEQUENCE [LARGE SCALE GENOMIC DNA]</scope>
    <source>
        <strain evidence="10">930I</strain>
    </source>
</reference>
<evidence type="ECO:0000256" key="6">
    <source>
        <dbReference type="RuleBase" id="RU362028"/>
    </source>
</evidence>
<dbReference type="InterPro" id="IPR002942">
    <property type="entry name" value="S4_RNA-bd"/>
</dbReference>
<feature type="domain" description="RNA-binding S4" evidence="8">
    <location>
        <begin position="27"/>
        <end position="85"/>
    </location>
</feature>
<dbReference type="InterPro" id="IPR006145">
    <property type="entry name" value="PsdUridine_synth_RsuA/RluA"/>
</dbReference>
<dbReference type="InterPro" id="IPR006224">
    <property type="entry name" value="PsdUridine_synth_RluA-like_CS"/>
</dbReference>
<dbReference type="AlphaFoldDB" id="A0A1G7Y6S1"/>
<comment type="function">
    <text evidence="6">Responsible for synthesis of pseudouridine from uracil.</text>
</comment>
<evidence type="ECO:0000256" key="1">
    <source>
        <dbReference type="ARBA" id="ARBA00010876"/>
    </source>
</evidence>
<dbReference type="Gene3D" id="3.10.290.10">
    <property type="entry name" value="RNA-binding S4 domain"/>
    <property type="match status" value="1"/>
</dbReference>
<dbReference type="Gene3D" id="3.30.2350.10">
    <property type="entry name" value="Pseudouridine synthase"/>
    <property type="match status" value="1"/>
</dbReference>
<feature type="active site" evidence="4">
    <location>
        <position position="152"/>
    </location>
</feature>
<evidence type="ECO:0000256" key="5">
    <source>
        <dbReference type="PROSITE-ProRule" id="PRU00182"/>
    </source>
</evidence>
<evidence type="ECO:0000256" key="7">
    <source>
        <dbReference type="SAM" id="MobiDB-lite"/>
    </source>
</evidence>
<dbReference type="PROSITE" id="PS01129">
    <property type="entry name" value="PSI_RLU"/>
    <property type="match status" value="1"/>
</dbReference>
<dbReference type="GO" id="GO:0000455">
    <property type="term" value="P:enzyme-directed rRNA pseudouridine synthesis"/>
    <property type="evidence" value="ECO:0007669"/>
    <property type="project" value="UniProtKB-ARBA"/>
</dbReference>
<dbReference type="SUPFAM" id="SSF55120">
    <property type="entry name" value="Pseudouridine synthase"/>
    <property type="match status" value="1"/>
</dbReference>
<name>A0A1G7Y6S1_9PROT</name>
<accession>A0A1G7Y6S1</accession>
<sequence length="342" mass="36759">MAEEANDGVTPGATTQHLIAGAEAAGARLDKWLAEACPELSRARLAGLIRDGRVSVGGQTITEPKHRIKPGLPVSLEVPPPAPAEAAPQALPLSVVYEDEALIIIDKPAGLVVHPAPGNPDHTLVNALLAHCGDSLSGIGGTRRPGIVHRLDKETSGLLVVAKTDRAHLHLAEQFAAHSAGRTYQALVWGVPKAPSGRLDTLIGRSPSNRTKMAVVRLNGRRAVTNWTVERTWPLVSLLTCRLETGRTHQIRVHLAHLGHPVVGDPLYGRGHASKARGLPEDARLMPLSRQLLHAWRLEITHPYSQERMVFQSETPPDFKQFQGALGPSSEPWGLSEGGSRV</sequence>
<dbReference type="InterPro" id="IPR006225">
    <property type="entry name" value="PsdUridine_synth_RluC/D"/>
</dbReference>
<evidence type="ECO:0000259" key="8">
    <source>
        <dbReference type="SMART" id="SM00363"/>
    </source>
</evidence>
<dbReference type="SUPFAM" id="SSF55174">
    <property type="entry name" value="Alpha-L RNA-binding motif"/>
    <property type="match status" value="1"/>
</dbReference>
<gene>
    <name evidence="9" type="ORF">SAMN05421742_103207</name>
</gene>
<keyword evidence="10" id="KW-1185">Reference proteome</keyword>
<protein>
    <recommendedName>
        <fullName evidence="6">Pseudouridine synthase</fullName>
        <ecNumber evidence="6">5.4.99.-</ecNumber>
    </recommendedName>
</protein>
<dbReference type="InterPro" id="IPR050188">
    <property type="entry name" value="RluA_PseudoU_synthase"/>
</dbReference>
<organism evidence="9 10">
    <name type="scientific">Roseospirillum parvum</name>
    <dbReference type="NCBI Taxonomy" id="83401"/>
    <lineage>
        <taxon>Bacteria</taxon>
        <taxon>Pseudomonadati</taxon>
        <taxon>Pseudomonadota</taxon>
        <taxon>Alphaproteobacteria</taxon>
        <taxon>Rhodospirillales</taxon>
        <taxon>Rhodospirillaceae</taxon>
        <taxon>Roseospirillum</taxon>
    </lineage>
</organism>
<comment type="catalytic activity">
    <reaction evidence="3">
        <text>uridine(1911/1915/1917) in 23S rRNA = pseudouridine(1911/1915/1917) in 23S rRNA</text>
        <dbReference type="Rhea" id="RHEA:42524"/>
        <dbReference type="Rhea" id="RHEA-COMP:10097"/>
        <dbReference type="Rhea" id="RHEA-COMP:10098"/>
        <dbReference type="ChEBI" id="CHEBI:65314"/>
        <dbReference type="ChEBI" id="CHEBI:65315"/>
        <dbReference type="EC" id="5.4.99.23"/>
    </reaction>
</comment>
<dbReference type="SMART" id="SM00363">
    <property type="entry name" value="S4"/>
    <property type="match status" value="1"/>
</dbReference>